<evidence type="ECO:0000256" key="1">
    <source>
        <dbReference type="ARBA" id="ARBA00005806"/>
    </source>
</evidence>
<dbReference type="InterPro" id="IPR047678">
    <property type="entry name" value="YjiM-like"/>
</dbReference>
<accession>A0A7C5PMD5</accession>
<dbReference type="Gene3D" id="3.40.50.11900">
    <property type="match status" value="1"/>
</dbReference>
<evidence type="ECO:0000313" key="2">
    <source>
        <dbReference type="EMBL" id="HHI65693.1"/>
    </source>
</evidence>
<gene>
    <name evidence="2" type="ORF">ENL70_04010</name>
</gene>
<protein>
    <submittedName>
        <fullName evidence="2">2-hydroxyacyl-CoA dehydratase</fullName>
    </submittedName>
</protein>
<dbReference type="PANTHER" id="PTHR30548">
    <property type="entry name" value="2-HYDROXYGLUTARYL-COA DEHYDRATASE, D-COMPONENT-RELATED"/>
    <property type="match status" value="1"/>
</dbReference>
<proteinExistence type="inferred from homology"/>
<dbReference type="Pfam" id="PF06050">
    <property type="entry name" value="HGD-D"/>
    <property type="match status" value="1"/>
</dbReference>
<name>A0A7C5PMD5_9BACT</name>
<organism evidence="2">
    <name type="scientific">Thermodesulfobium narugense</name>
    <dbReference type="NCBI Taxonomy" id="184064"/>
    <lineage>
        <taxon>Bacteria</taxon>
        <taxon>Pseudomonadati</taxon>
        <taxon>Thermodesulfobiota</taxon>
        <taxon>Thermodesulfobiia</taxon>
        <taxon>Thermodesulfobiales</taxon>
        <taxon>Thermodesulfobiaceae</taxon>
        <taxon>Thermodesulfobium</taxon>
    </lineage>
</organism>
<sequence length="421" mass="47611">MDNTEMYKSLDIDLKAHDTLMGALPVLFQECFLNKEQKLKNLSYFYSVVADIHGARVKELVDHKTKGPVIGSFCIYVPEEIVLAACGQLVGLCAGADFWVPYGEQVVPKNLCPLIKAGVGAKYSRTCPYFQVVDLLIGENTCDGKKKTWEIFSDMVDMYIMDMPNKKSNEGLKLWQEEVKNLCNFLEKKFSKSITFDSLLNGIQRVTAKRNALRRLYNTRKNSPTPISGIDALLVTQIGFYDDIERYTKMVDALAQECEERASSLSSKNNSKKRILVTGSPMVVPNWKIHHVIETSGADVVVEENCTGTRYFKDNVSIENASTKEDLLKNISDRYINNINCACFSPNIGREEDILSLCKDYRVDGIVYVSLSFCTTYMVEAERIRKVAKENNIPMITLESDYSFGDLGQLRTRIEAFVENL</sequence>
<dbReference type="NCBIfam" id="NF040772">
    <property type="entry name" value="double_cubane"/>
    <property type="match status" value="1"/>
</dbReference>
<reference evidence="2" key="1">
    <citation type="journal article" date="2020" name="mSystems">
        <title>Genome- and Community-Level Interaction Insights into Carbon Utilization and Element Cycling Functions of Hydrothermarchaeota in Hydrothermal Sediment.</title>
        <authorList>
            <person name="Zhou Z."/>
            <person name="Liu Y."/>
            <person name="Xu W."/>
            <person name="Pan J."/>
            <person name="Luo Z.H."/>
            <person name="Li M."/>
        </authorList>
    </citation>
    <scope>NUCLEOTIDE SEQUENCE [LARGE SCALE GENOMIC DNA]</scope>
    <source>
        <strain evidence="2">SpSt-1019</strain>
    </source>
</reference>
<dbReference type="InterPro" id="IPR010327">
    <property type="entry name" value="FldB/FldC_alpha/beta"/>
</dbReference>
<dbReference type="AlphaFoldDB" id="A0A7C5PMD5"/>
<comment type="similarity">
    <text evidence="1">Belongs to the FldB/FldC dehydratase alpha/beta subunit family.</text>
</comment>
<dbReference type="Gene3D" id="3.40.50.11890">
    <property type="match status" value="1"/>
</dbReference>
<dbReference type="EMBL" id="DRUY01000134">
    <property type="protein sequence ID" value="HHI65693.1"/>
    <property type="molecule type" value="Genomic_DNA"/>
</dbReference>
<dbReference type="Gene3D" id="1.20.1270.370">
    <property type="match status" value="1"/>
</dbReference>
<dbReference type="PANTHER" id="PTHR30548:SF1">
    <property type="entry name" value="DEHYDRATASE SUBUNIT MJ0007-RELATED"/>
    <property type="match status" value="1"/>
</dbReference>
<comment type="caution">
    <text evidence="2">The sequence shown here is derived from an EMBL/GenBank/DDBJ whole genome shotgun (WGS) entry which is preliminary data.</text>
</comment>